<sequence length="261" mass="29284">MVTENTGPKGVILDSQVAAARANQDRCLVHQERLVRMISRVPISTTVLEDENEKTRELKLDEQGGYEDALSQETVEEYSKTKARLVQTHEADECEADSDLDSELEELLDLDMNGERKREDMSALQKWREKRLRELRAVAGQSSLPGHKQTFGTLKLVDSDGYLEALESGDLNQVVIVLLFDESQESKMISTMLSHVAQKYITSNFIQMHYLETEMDRVGIPAILAYTNHGDRVIANIPRVEDELSPASGLAPAALEGLLKR</sequence>
<name>A0ACC3T6Q9_LIPKO</name>
<reference evidence="2" key="1">
    <citation type="journal article" date="2024" name="Front. Bioeng. Biotechnol.">
        <title>Genome-scale model development and genomic sequencing of the oleaginous clade Lipomyces.</title>
        <authorList>
            <person name="Czajka J.J."/>
            <person name="Han Y."/>
            <person name="Kim J."/>
            <person name="Mondo S.J."/>
            <person name="Hofstad B.A."/>
            <person name="Robles A."/>
            <person name="Haridas S."/>
            <person name="Riley R."/>
            <person name="LaButti K."/>
            <person name="Pangilinan J."/>
            <person name="Andreopoulos W."/>
            <person name="Lipzen A."/>
            <person name="Yan J."/>
            <person name="Wang M."/>
            <person name="Ng V."/>
            <person name="Grigoriev I.V."/>
            <person name="Spatafora J.W."/>
            <person name="Magnuson J.K."/>
            <person name="Baker S.E."/>
            <person name="Pomraning K.R."/>
        </authorList>
    </citation>
    <scope>NUCLEOTIDE SEQUENCE [LARGE SCALE GENOMIC DNA]</scope>
    <source>
        <strain evidence="2">CBS 7786</strain>
    </source>
</reference>
<dbReference type="EMBL" id="MU971347">
    <property type="protein sequence ID" value="KAK9239301.1"/>
    <property type="molecule type" value="Genomic_DNA"/>
</dbReference>
<evidence type="ECO:0000313" key="1">
    <source>
        <dbReference type="EMBL" id="KAK9239301.1"/>
    </source>
</evidence>
<organism evidence="1 2">
    <name type="scientific">Lipomyces kononenkoae</name>
    <name type="common">Yeast</name>
    <dbReference type="NCBI Taxonomy" id="34357"/>
    <lineage>
        <taxon>Eukaryota</taxon>
        <taxon>Fungi</taxon>
        <taxon>Dikarya</taxon>
        <taxon>Ascomycota</taxon>
        <taxon>Saccharomycotina</taxon>
        <taxon>Lipomycetes</taxon>
        <taxon>Lipomycetales</taxon>
        <taxon>Lipomycetaceae</taxon>
        <taxon>Lipomyces</taxon>
    </lineage>
</organism>
<gene>
    <name evidence="1" type="ORF">V1525DRAFT_438011</name>
</gene>
<keyword evidence="2" id="KW-1185">Reference proteome</keyword>
<proteinExistence type="predicted"/>
<protein>
    <submittedName>
        <fullName evidence="1">Uncharacterized protein</fullName>
    </submittedName>
</protein>
<evidence type="ECO:0000313" key="2">
    <source>
        <dbReference type="Proteomes" id="UP001433508"/>
    </source>
</evidence>
<accession>A0ACC3T6Q9</accession>
<comment type="caution">
    <text evidence="1">The sequence shown here is derived from an EMBL/GenBank/DDBJ whole genome shotgun (WGS) entry which is preliminary data.</text>
</comment>
<dbReference type="Proteomes" id="UP001433508">
    <property type="component" value="Unassembled WGS sequence"/>
</dbReference>